<dbReference type="EMBL" id="RHPO01000023">
    <property type="protein sequence ID" value="RRT89912.1"/>
    <property type="molecule type" value="Genomic_DNA"/>
</dbReference>
<dbReference type="InterPro" id="IPR011486">
    <property type="entry name" value="BBP2"/>
</dbReference>
<dbReference type="Proteomes" id="UP000267844">
    <property type="component" value="Unassembled WGS sequence"/>
</dbReference>
<dbReference type="EMBL" id="UFXS01000001">
    <property type="protein sequence ID" value="STD54695.1"/>
    <property type="molecule type" value="Genomic_DNA"/>
</dbReference>
<evidence type="ECO:0000313" key="2">
    <source>
        <dbReference type="EMBL" id="STD54695.1"/>
    </source>
</evidence>
<evidence type="ECO:0000313" key="4">
    <source>
        <dbReference type="Proteomes" id="UP000267844"/>
    </source>
</evidence>
<evidence type="ECO:0000313" key="1">
    <source>
        <dbReference type="EMBL" id="RRT89912.1"/>
    </source>
</evidence>
<name>A0A376G263_9FLAO</name>
<dbReference type="STRING" id="343874.GCA_000805695_00305"/>
<dbReference type="SUPFAM" id="SSF56935">
    <property type="entry name" value="Porins"/>
    <property type="match status" value="1"/>
</dbReference>
<reference evidence="1 4" key="2">
    <citation type="submission" date="2018-10" db="EMBL/GenBank/DDBJ databases">
        <title>Transmission dynamics of multidrug resistant bacteria on intensive care unit surfaces.</title>
        <authorList>
            <person name="D'Souza A.W."/>
            <person name="Potter R.F."/>
            <person name="Wallace M."/>
            <person name="Shupe A."/>
            <person name="Patel S."/>
            <person name="Sun S."/>
            <person name="Gul D."/>
            <person name="Kwon J.H."/>
            <person name="Andleeb S."/>
            <person name="Burnham C.-A.D."/>
            <person name="Dantas G."/>
        </authorList>
    </citation>
    <scope>NUCLEOTIDE SEQUENCE [LARGE SCALE GENOMIC DNA]</scope>
    <source>
        <strain evidence="1 4">WF_348</strain>
    </source>
</reference>
<proteinExistence type="predicted"/>
<evidence type="ECO:0000313" key="3">
    <source>
        <dbReference type="Proteomes" id="UP000254737"/>
    </source>
</evidence>
<protein>
    <submittedName>
        <fullName evidence="1">Porin</fullName>
    </submittedName>
</protein>
<dbReference type="Pfam" id="PF07642">
    <property type="entry name" value="BBP2"/>
    <property type="match status" value="1"/>
</dbReference>
<dbReference type="Proteomes" id="UP000254737">
    <property type="component" value="Unassembled WGS sequence"/>
</dbReference>
<reference evidence="2 3" key="1">
    <citation type="submission" date="2018-06" db="EMBL/GenBank/DDBJ databases">
        <authorList>
            <consortium name="Pathogen Informatics"/>
            <person name="Doyle S."/>
        </authorList>
    </citation>
    <scope>NUCLEOTIDE SEQUENCE [LARGE SCALE GENOMIC DNA]</scope>
    <source>
        <strain evidence="2 3">NCTC13456</strain>
    </source>
</reference>
<sequence>MKKILAFGSFILGLNVQAQNDSIQKLKLSGYAEVYYTYDFNQPKNNQLPNYLYSFNRHNEVNLNFGTIQLQYTDERIRGNLALMAGTYTQSNLASEPDGLRNIYEANIGVKLSKNKNLWLDAGIMPSHIGFESAIGANVATLTRSIQAENSPYFSTGVKLSYISPNNKWAMSLHYLNGWQRIKRLDGNSTPAFGHQITYTPNEKFSINSSSFIGSDTPDSLRQMRYFHNLYAVFKPIKKLSITAGFDIGAQQKSKGSDSYNIWYSPILVGQYTFNEKWSATARAEYYADEKGVIISTNTQNGFKTVGFSLNLDHYFTNNLMWRTEIRSFSSKDDIYFRNDKNVSNETFFTTSLALKL</sequence>
<dbReference type="AlphaFoldDB" id="A0A376G263"/>
<organism evidence="2 3">
    <name type="scientific">Empedobacter falsenii</name>
    <dbReference type="NCBI Taxonomy" id="343874"/>
    <lineage>
        <taxon>Bacteria</taxon>
        <taxon>Pseudomonadati</taxon>
        <taxon>Bacteroidota</taxon>
        <taxon>Flavobacteriia</taxon>
        <taxon>Flavobacteriales</taxon>
        <taxon>Weeksellaceae</taxon>
        <taxon>Empedobacter</taxon>
    </lineage>
</organism>
<gene>
    <name evidence="1" type="ORF">EGI89_10630</name>
    <name evidence="2" type="ORF">NCTC13456_01150</name>
</gene>
<dbReference type="RefSeq" id="WP_114999283.1">
    <property type="nucleotide sequence ID" value="NZ_RHPN01000023.1"/>
</dbReference>
<accession>A0A376G263</accession>